<feature type="chain" id="PRO_5030542464" description="Zinc-dependent metalloprotease" evidence="1">
    <location>
        <begin position="19"/>
        <end position="805"/>
    </location>
</feature>
<feature type="domain" description="EcxA zinc-binding" evidence="2">
    <location>
        <begin position="415"/>
        <end position="718"/>
    </location>
</feature>
<gene>
    <name evidence="5" type="ORF">GGR14_000359</name>
</gene>
<evidence type="ECO:0000256" key="1">
    <source>
        <dbReference type="SAM" id="SignalP"/>
    </source>
</evidence>
<accession>A0A7W6HTC9</accession>
<feature type="domain" description="DUF5118" evidence="4">
    <location>
        <begin position="32"/>
        <end position="79"/>
    </location>
</feature>
<organism evidence="5 6">
    <name type="scientific">Butyricimonas faecihominis</name>
    <dbReference type="NCBI Taxonomy" id="1472416"/>
    <lineage>
        <taxon>Bacteria</taxon>
        <taxon>Pseudomonadati</taxon>
        <taxon>Bacteroidota</taxon>
        <taxon>Bacteroidia</taxon>
        <taxon>Bacteroidales</taxon>
        <taxon>Odoribacteraceae</taxon>
        <taxon>Butyricimonas</taxon>
    </lineage>
</organism>
<reference evidence="5 6" key="1">
    <citation type="submission" date="2020-08" db="EMBL/GenBank/DDBJ databases">
        <title>Genomic Encyclopedia of Type Strains, Phase IV (KMG-IV): sequencing the most valuable type-strain genomes for metagenomic binning, comparative biology and taxonomic classification.</title>
        <authorList>
            <person name="Goeker M."/>
        </authorList>
    </citation>
    <scope>NUCLEOTIDE SEQUENCE [LARGE SCALE GENOMIC DNA]</scope>
    <source>
        <strain evidence="5 6">DSM 105721</strain>
    </source>
</reference>
<evidence type="ECO:0000259" key="4">
    <source>
        <dbReference type="Pfam" id="PF17162"/>
    </source>
</evidence>
<proteinExistence type="predicted"/>
<keyword evidence="6" id="KW-1185">Reference proteome</keyword>
<evidence type="ECO:0000259" key="3">
    <source>
        <dbReference type="Pfam" id="PF17148"/>
    </source>
</evidence>
<evidence type="ECO:0000313" key="6">
    <source>
        <dbReference type="Proteomes" id="UP000546007"/>
    </source>
</evidence>
<dbReference type="SUPFAM" id="SSF55486">
    <property type="entry name" value="Metalloproteases ('zincins'), catalytic domain"/>
    <property type="match status" value="1"/>
</dbReference>
<dbReference type="Gene3D" id="3.40.390.10">
    <property type="entry name" value="Collagenase (Catalytic Domain)"/>
    <property type="match status" value="1"/>
</dbReference>
<evidence type="ECO:0008006" key="7">
    <source>
        <dbReference type="Google" id="ProtNLM"/>
    </source>
</evidence>
<dbReference type="EMBL" id="JACIES010000001">
    <property type="protein sequence ID" value="MBB4024598.1"/>
    <property type="molecule type" value="Genomic_DNA"/>
</dbReference>
<feature type="signal peptide" evidence="1">
    <location>
        <begin position="1"/>
        <end position="18"/>
    </location>
</feature>
<keyword evidence="1" id="KW-0732">Signal</keyword>
<dbReference type="CDD" id="cd04276">
    <property type="entry name" value="ZnMc_MMP_like_2"/>
    <property type="match status" value="1"/>
</dbReference>
<protein>
    <recommendedName>
        <fullName evidence="7">Zinc-dependent metalloprotease</fullName>
    </recommendedName>
</protein>
<dbReference type="Pfam" id="PF16313">
    <property type="entry name" value="DUF4953"/>
    <property type="match status" value="1"/>
</dbReference>
<dbReference type="InterPro" id="IPR024079">
    <property type="entry name" value="MetalloPept_cat_dom_sf"/>
</dbReference>
<dbReference type="Pfam" id="PF17162">
    <property type="entry name" value="DUF5118"/>
    <property type="match status" value="1"/>
</dbReference>
<evidence type="ECO:0000313" key="5">
    <source>
        <dbReference type="EMBL" id="MBB4024598.1"/>
    </source>
</evidence>
<dbReference type="PANTHER" id="PTHR38478:SF1">
    <property type="entry name" value="ZINC DEPENDENT METALLOPROTEASE DOMAIN LIPOPROTEIN"/>
    <property type="match status" value="1"/>
</dbReference>
<dbReference type="GeneID" id="93100815"/>
<dbReference type="InterPro" id="IPR033413">
    <property type="entry name" value="DUF5117"/>
</dbReference>
<name>A0A7W6HTC9_9BACT</name>
<dbReference type="InterPro" id="IPR034032">
    <property type="entry name" value="Zn_MMP-like_bac"/>
</dbReference>
<dbReference type="Proteomes" id="UP000546007">
    <property type="component" value="Unassembled WGS sequence"/>
</dbReference>
<evidence type="ECO:0000259" key="2">
    <source>
        <dbReference type="Pfam" id="PF16313"/>
    </source>
</evidence>
<dbReference type="AlphaFoldDB" id="A0A7W6HTC9"/>
<dbReference type="InterPro" id="IPR032534">
    <property type="entry name" value="EcxA_zinc-bd"/>
</dbReference>
<dbReference type="PANTHER" id="PTHR38478">
    <property type="entry name" value="PEPTIDASE M1A AND M12B"/>
    <property type="match status" value="1"/>
</dbReference>
<dbReference type="RefSeq" id="WP_124316609.1">
    <property type="nucleotide sequence ID" value="NZ_AP028155.1"/>
</dbReference>
<dbReference type="InterPro" id="IPR033428">
    <property type="entry name" value="DUF5118"/>
</dbReference>
<sequence>MKYLLIILFSLYVLSSGAENRVVQKEDEKEVSIDEFIHKDTPKDAGFFHVYVQDGRYYLEVPDDKLERDILVAVTIIKGTAQKERSTDARFGYGGDSVYDRLIRFIKNQDRIEIVSPQVFYLGDTPALYDDYIKNVISPVMYSLEIKAKSADSYLVDITDLFLSDCDLFSLKGAKVALKLGGYQQEQSYALDVKAFPENINFRSMRGYAVDGEVKDGGYTSSLWEVGASWFLLPEKPMRQRMFDDRVGYFTFVLDGMTKRNDQMEKAAFATRWRLEPKPEDMEKYLRGELVEPVKPIVFYIDRATPEYLVPYFIKAVNAWQGAFEKAGFKNAIYGKLAPSPEEDPEYSEGDIRYPLVSYKASPIPNAYGPMVFDPRSGEIITSHIAIFHSVLDLLQRWYFVMCGAVDSRAREYPLSHEVMGELAATVLTHEVGHTLGLRHNFIGSTAYPVDSLRSKAFIREHGLGTSIMDYQRFNYLAQPEDGLEPQDLLPRIGIYDEFAIEWGYRCFQETNNLVENDLKLRAWVDEKRKDPKMFYIVETDYSDPRVQSEDSGDDIIKANRLGMKNLKYIMEHLEEWTKTSDPDYYALRRRYLSVLSQYQNYVNHVIRYVGGSYTDNPTREEESLTVYQPVPKEKEEEALAFLEEYVCREPEWLFRPNLMEKTGINFEYYEQEPANSMITKLLLKYSILHKNRQLNPDGLTIDELLDRMYVTLFEEKGRSGELSRYDRALQKGFVQDLVVNGENPTTLFNGVGVRIKQLVSKIKQYVLTASGEGQDALTVSHYKTLYNFITLWESGKNKSLIELN</sequence>
<comment type="caution">
    <text evidence="5">The sequence shown here is derived from an EMBL/GenBank/DDBJ whole genome shotgun (WGS) entry which is preliminary data.</text>
</comment>
<dbReference type="OrthoDB" id="9776599at2"/>
<feature type="domain" description="DUF5117" evidence="3">
    <location>
        <begin position="95"/>
        <end position="278"/>
    </location>
</feature>
<dbReference type="GO" id="GO:0008237">
    <property type="term" value="F:metallopeptidase activity"/>
    <property type="evidence" value="ECO:0007669"/>
    <property type="project" value="InterPro"/>
</dbReference>
<dbReference type="Pfam" id="PF17148">
    <property type="entry name" value="DUF5117"/>
    <property type="match status" value="1"/>
</dbReference>